<dbReference type="CDD" id="cd05826">
    <property type="entry name" value="Sortase_B"/>
    <property type="match status" value="1"/>
</dbReference>
<reference evidence="4 5" key="1">
    <citation type="submission" date="2016-10" db="EMBL/GenBank/DDBJ databases">
        <authorList>
            <person name="de Groot N.N."/>
        </authorList>
    </citation>
    <scope>NUCLEOTIDE SEQUENCE [LARGE SCALE GENOMIC DNA]</scope>
    <source>
        <strain evidence="4 5">CGMCC 1.5058</strain>
    </source>
</reference>
<evidence type="ECO:0000256" key="3">
    <source>
        <dbReference type="SAM" id="MobiDB-lite"/>
    </source>
</evidence>
<sequence>MEVIITKRKHIAQVLILLALTQGYLGFKQWKTAQQLDEAHAVYSDLETNPQDFHQLEDTPPMSALPVPSPSSPDASAPEYVFSYNPNPASEFLQKNSDYVGHLYIPGTKINYPMVRAQDNEYYLDHNFFREKDALGSIFMDYRNIGMHLDKHTIIYGHYTERGYMFGDLDKYLDKEYLLENQIIEFSTPQGVKFFKIFSIHISTKINSYLDTTFEKISFSDFVSTLSDISLIEGLEKPDVTKQLLTLSTCNYAIKDGRLFVHAIEIDNPN</sequence>
<dbReference type="Pfam" id="PF04203">
    <property type="entry name" value="Sortase"/>
    <property type="match status" value="1"/>
</dbReference>
<dbReference type="Proteomes" id="UP000183255">
    <property type="component" value="Unassembled WGS sequence"/>
</dbReference>
<feature type="region of interest" description="Disordered" evidence="3">
    <location>
        <begin position="51"/>
        <end position="79"/>
    </location>
</feature>
<proteinExistence type="predicted"/>
<dbReference type="InterPro" id="IPR005754">
    <property type="entry name" value="Sortase"/>
</dbReference>
<organism evidence="4 5">
    <name type="scientific">Proteiniclasticum ruminis</name>
    <dbReference type="NCBI Taxonomy" id="398199"/>
    <lineage>
        <taxon>Bacteria</taxon>
        <taxon>Bacillati</taxon>
        <taxon>Bacillota</taxon>
        <taxon>Clostridia</taxon>
        <taxon>Eubacteriales</taxon>
        <taxon>Clostridiaceae</taxon>
        <taxon>Proteiniclasticum</taxon>
    </lineage>
</organism>
<evidence type="ECO:0000256" key="1">
    <source>
        <dbReference type="ARBA" id="ARBA00022801"/>
    </source>
</evidence>
<feature type="active site" description="Acyl-thioester intermediate" evidence="2">
    <location>
        <position position="250"/>
    </location>
</feature>
<protein>
    <submittedName>
        <fullName evidence="4">Sortase, SrtB family</fullName>
    </submittedName>
</protein>
<dbReference type="GO" id="GO:0016787">
    <property type="term" value="F:hydrolase activity"/>
    <property type="evidence" value="ECO:0007669"/>
    <property type="project" value="UniProtKB-KW"/>
</dbReference>
<dbReference type="Gene3D" id="2.40.260.10">
    <property type="entry name" value="Sortase"/>
    <property type="match status" value="1"/>
</dbReference>
<accession>A0A1G8FU42</accession>
<gene>
    <name evidence="4" type="ORF">SAMN05421804_10137</name>
</gene>
<dbReference type="EMBL" id="FNDZ01000001">
    <property type="protein sequence ID" value="SDH85644.1"/>
    <property type="molecule type" value="Genomic_DNA"/>
</dbReference>
<dbReference type="SUPFAM" id="SSF63817">
    <property type="entry name" value="Sortase"/>
    <property type="match status" value="1"/>
</dbReference>
<evidence type="ECO:0000256" key="2">
    <source>
        <dbReference type="PIRSR" id="PIRSR605754-1"/>
    </source>
</evidence>
<feature type="active site" description="Proton donor/acceptor" evidence="2">
    <location>
        <position position="158"/>
    </location>
</feature>
<evidence type="ECO:0000313" key="4">
    <source>
        <dbReference type="EMBL" id="SDH85644.1"/>
    </source>
</evidence>
<dbReference type="InterPro" id="IPR009835">
    <property type="entry name" value="SrtB"/>
</dbReference>
<dbReference type="AlphaFoldDB" id="A0A1G8FU42"/>
<dbReference type="InterPro" id="IPR023365">
    <property type="entry name" value="Sortase_dom-sf"/>
</dbReference>
<name>A0A1G8FU42_9CLOT</name>
<keyword evidence="1" id="KW-0378">Hydrolase</keyword>
<evidence type="ECO:0000313" key="5">
    <source>
        <dbReference type="Proteomes" id="UP000183255"/>
    </source>
</evidence>
<feature type="compositionally biased region" description="Low complexity" evidence="3">
    <location>
        <begin position="60"/>
        <end position="78"/>
    </location>
</feature>